<evidence type="ECO:0000259" key="2">
    <source>
        <dbReference type="Pfam" id="PF00487"/>
    </source>
</evidence>
<reference evidence="3 4" key="1">
    <citation type="submission" date="2018-03" db="EMBL/GenBank/DDBJ databases">
        <title>Genomic Encyclopedia of Archaeal and Bacterial Type Strains, Phase II (KMG-II): from individual species to whole genera.</title>
        <authorList>
            <person name="Goeker M."/>
        </authorList>
    </citation>
    <scope>NUCLEOTIDE SEQUENCE [LARGE SCALE GENOMIC DNA]</scope>
    <source>
        <strain evidence="3 4">DSM 27929</strain>
    </source>
</reference>
<keyword evidence="1" id="KW-0812">Transmembrane</keyword>
<feature type="transmembrane region" description="Helical" evidence="1">
    <location>
        <begin position="40"/>
        <end position="60"/>
    </location>
</feature>
<evidence type="ECO:0000256" key="1">
    <source>
        <dbReference type="SAM" id="Phobius"/>
    </source>
</evidence>
<feature type="transmembrane region" description="Helical" evidence="1">
    <location>
        <begin position="211"/>
        <end position="238"/>
    </location>
</feature>
<dbReference type="RefSeq" id="WP_106135032.1">
    <property type="nucleotide sequence ID" value="NZ_PVTR01000012.1"/>
</dbReference>
<dbReference type="InterPro" id="IPR005804">
    <property type="entry name" value="FA_desaturase_dom"/>
</dbReference>
<keyword evidence="1" id="KW-0472">Membrane</keyword>
<organism evidence="3 4">
    <name type="scientific">Mongoliibacter ruber</name>
    <dbReference type="NCBI Taxonomy" id="1750599"/>
    <lineage>
        <taxon>Bacteria</taxon>
        <taxon>Pseudomonadati</taxon>
        <taxon>Bacteroidota</taxon>
        <taxon>Cytophagia</taxon>
        <taxon>Cytophagales</taxon>
        <taxon>Cyclobacteriaceae</taxon>
        <taxon>Mongoliibacter</taxon>
    </lineage>
</organism>
<dbReference type="GO" id="GO:0016717">
    <property type="term" value="F:oxidoreductase activity, acting on paired donors, with oxidation of a pair of donors resulting in the reduction of molecular oxygen to two molecules of water"/>
    <property type="evidence" value="ECO:0007669"/>
    <property type="project" value="TreeGrafter"/>
</dbReference>
<dbReference type="PANTHER" id="PTHR19353">
    <property type="entry name" value="FATTY ACID DESATURASE 2"/>
    <property type="match status" value="1"/>
</dbReference>
<name>A0A2T0WFM5_9BACT</name>
<sequence length="366" mass="42414">MSRKLKFIESDRSLFLQTVRNNTNAYFEENNISKKANWKMVSKTIILLVLLVSLYVLLVFGNFPLIVHFILAASLGINMTLIGFNICHDALHGSYSDQKWVNSSLGWFFNFIGANEYVWKITHNQIHHTYTNIVGHDADLEVAPGIIRINDTEEWKPIHKYQHIYSFMLYSLSSLSWFFKKDYMKFFDKSLREKNSKPPTSEYVKLFAYKALYYTLFLVFPLVFMPFTWPTVLAILLVMHFAEGMVMGNVFQLAHLVEETDMPEPNTNKSISDPWAVHQMKTTANFARKNGFVTSMFGGLNYQIEHHLFPNICHIHYPAISEIVKSTAEEFGLPYHENETFFSAVKSHYNFLKKMGSVPAPQLEKA</sequence>
<keyword evidence="1" id="KW-1133">Transmembrane helix</keyword>
<dbReference type="PIRSF" id="PIRSF015921">
    <property type="entry name" value="FA_sphinglp_des"/>
    <property type="match status" value="1"/>
</dbReference>
<dbReference type="Proteomes" id="UP000238157">
    <property type="component" value="Unassembled WGS sequence"/>
</dbReference>
<dbReference type="EMBL" id="PVTR01000012">
    <property type="protein sequence ID" value="PRY85499.1"/>
    <property type="molecule type" value="Genomic_DNA"/>
</dbReference>
<evidence type="ECO:0000313" key="4">
    <source>
        <dbReference type="Proteomes" id="UP000238157"/>
    </source>
</evidence>
<evidence type="ECO:0000313" key="3">
    <source>
        <dbReference type="EMBL" id="PRY85499.1"/>
    </source>
</evidence>
<dbReference type="AlphaFoldDB" id="A0A2T0WFM5"/>
<dbReference type="InterPro" id="IPR012171">
    <property type="entry name" value="Fatty_acid_desaturase"/>
</dbReference>
<feature type="domain" description="Fatty acid desaturase" evidence="2">
    <location>
        <begin position="67"/>
        <end position="337"/>
    </location>
</feature>
<feature type="transmembrane region" description="Helical" evidence="1">
    <location>
        <begin position="163"/>
        <end position="179"/>
    </location>
</feature>
<dbReference type="PANTHER" id="PTHR19353:SF19">
    <property type="entry name" value="DELTA(5) FATTY ACID DESATURASE C-RELATED"/>
    <property type="match status" value="1"/>
</dbReference>
<gene>
    <name evidence="3" type="ORF">CLW00_11280</name>
</gene>
<proteinExistence type="predicted"/>
<dbReference type="GO" id="GO:0016020">
    <property type="term" value="C:membrane"/>
    <property type="evidence" value="ECO:0007669"/>
    <property type="project" value="TreeGrafter"/>
</dbReference>
<dbReference type="GO" id="GO:0008610">
    <property type="term" value="P:lipid biosynthetic process"/>
    <property type="evidence" value="ECO:0007669"/>
    <property type="project" value="UniProtKB-ARBA"/>
</dbReference>
<dbReference type="CDD" id="cd03506">
    <property type="entry name" value="Delta6-FADS-like"/>
    <property type="match status" value="1"/>
</dbReference>
<feature type="transmembrane region" description="Helical" evidence="1">
    <location>
        <begin position="66"/>
        <end position="87"/>
    </location>
</feature>
<protein>
    <submittedName>
        <fullName evidence="3">Linoleoyl-CoA desaturase</fullName>
    </submittedName>
</protein>
<dbReference type="OrthoDB" id="104711at2"/>
<comment type="caution">
    <text evidence="3">The sequence shown here is derived from an EMBL/GenBank/DDBJ whole genome shotgun (WGS) entry which is preliminary data.</text>
</comment>
<keyword evidence="4" id="KW-1185">Reference proteome</keyword>
<dbReference type="Pfam" id="PF00487">
    <property type="entry name" value="FA_desaturase"/>
    <property type="match status" value="1"/>
</dbReference>
<accession>A0A2T0WFM5</accession>